<accession>A0A3N7G7T2</accession>
<dbReference type="Proteomes" id="UP000006729">
    <property type="component" value="Chromosome 19"/>
</dbReference>
<organism evidence="1 2">
    <name type="scientific">Populus trichocarpa</name>
    <name type="common">Western balsam poplar</name>
    <name type="synonym">Populus balsamifera subsp. trichocarpa</name>
    <dbReference type="NCBI Taxonomy" id="3694"/>
    <lineage>
        <taxon>Eukaryota</taxon>
        <taxon>Viridiplantae</taxon>
        <taxon>Streptophyta</taxon>
        <taxon>Embryophyta</taxon>
        <taxon>Tracheophyta</taxon>
        <taxon>Spermatophyta</taxon>
        <taxon>Magnoliopsida</taxon>
        <taxon>eudicotyledons</taxon>
        <taxon>Gunneridae</taxon>
        <taxon>Pentapetalae</taxon>
        <taxon>rosids</taxon>
        <taxon>fabids</taxon>
        <taxon>Malpighiales</taxon>
        <taxon>Salicaceae</taxon>
        <taxon>Saliceae</taxon>
        <taxon>Populus</taxon>
    </lineage>
</organism>
<dbReference type="AlphaFoldDB" id="A0A3N7G7T2"/>
<evidence type="ECO:0000313" key="2">
    <source>
        <dbReference type="Proteomes" id="UP000006729"/>
    </source>
</evidence>
<evidence type="ECO:0000313" key="1">
    <source>
        <dbReference type="EMBL" id="RQP03240.1"/>
    </source>
</evidence>
<proteinExistence type="predicted"/>
<reference evidence="1 2" key="1">
    <citation type="journal article" date="2006" name="Science">
        <title>The genome of black cottonwood, Populus trichocarpa (Torr. &amp; Gray).</title>
        <authorList>
            <person name="Tuskan G.A."/>
            <person name="Difazio S."/>
            <person name="Jansson S."/>
            <person name="Bohlmann J."/>
            <person name="Grigoriev I."/>
            <person name="Hellsten U."/>
            <person name="Putnam N."/>
            <person name="Ralph S."/>
            <person name="Rombauts S."/>
            <person name="Salamov A."/>
            <person name="Schein J."/>
            <person name="Sterck L."/>
            <person name="Aerts A."/>
            <person name="Bhalerao R.R."/>
            <person name="Bhalerao R.P."/>
            <person name="Blaudez D."/>
            <person name="Boerjan W."/>
            <person name="Brun A."/>
            <person name="Brunner A."/>
            <person name="Busov V."/>
            <person name="Campbell M."/>
            <person name="Carlson J."/>
            <person name="Chalot M."/>
            <person name="Chapman J."/>
            <person name="Chen G.L."/>
            <person name="Cooper D."/>
            <person name="Coutinho P.M."/>
            <person name="Couturier J."/>
            <person name="Covert S."/>
            <person name="Cronk Q."/>
            <person name="Cunningham R."/>
            <person name="Davis J."/>
            <person name="Degroeve S."/>
            <person name="Dejardin A."/>
            <person name="Depamphilis C."/>
            <person name="Detter J."/>
            <person name="Dirks B."/>
            <person name="Dubchak I."/>
            <person name="Duplessis S."/>
            <person name="Ehlting J."/>
            <person name="Ellis B."/>
            <person name="Gendler K."/>
            <person name="Goodstein D."/>
            <person name="Gribskov M."/>
            <person name="Grimwood J."/>
            <person name="Groover A."/>
            <person name="Gunter L."/>
            <person name="Hamberger B."/>
            <person name="Heinze B."/>
            <person name="Helariutta Y."/>
            <person name="Henrissat B."/>
            <person name="Holligan D."/>
            <person name="Holt R."/>
            <person name="Huang W."/>
            <person name="Islam-Faridi N."/>
            <person name="Jones S."/>
            <person name="Jones-Rhoades M."/>
            <person name="Jorgensen R."/>
            <person name="Joshi C."/>
            <person name="Kangasjarvi J."/>
            <person name="Karlsson J."/>
            <person name="Kelleher C."/>
            <person name="Kirkpatrick R."/>
            <person name="Kirst M."/>
            <person name="Kohler A."/>
            <person name="Kalluri U."/>
            <person name="Larimer F."/>
            <person name="Leebens-Mack J."/>
            <person name="Leple J.C."/>
            <person name="Locascio P."/>
            <person name="Lou Y."/>
            <person name="Lucas S."/>
            <person name="Martin F."/>
            <person name="Montanini B."/>
            <person name="Napoli C."/>
            <person name="Nelson D.R."/>
            <person name="Nelson C."/>
            <person name="Nieminen K."/>
            <person name="Nilsson O."/>
            <person name="Pereda V."/>
            <person name="Peter G."/>
            <person name="Philippe R."/>
            <person name="Pilate G."/>
            <person name="Poliakov A."/>
            <person name="Razumovskaya J."/>
            <person name="Richardson P."/>
            <person name="Rinaldi C."/>
            <person name="Ritland K."/>
            <person name="Rouze P."/>
            <person name="Ryaboy D."/>
            <person name="Schmutz J."/>
            <person name="Schrader J."/>
            <person name="Segerman B."/>
            <person name="Shin H."/>
            <person name="Siddiqui A."/>
            <person name="Sterky F."/>
            <person name="Terry A."/>
            <person name="Tsai C.J."/>
            <person name="Uberbacher E."/>
            <person name="Unneberg P."/>
            <person name="Vahala J."/>
            <person name="Wall K."/>
            <person name="Wessler S."/>
            <person name="Yang G."/>
            <person name="Yin T."/>
            <person name="Douglas C."/>
            <person name="Marra M."/>
            <person name="Sandberg G."/>
            <person name="Van de Peer Y."/>
            <person name="Rokhsar D."/>
        </authorList>
    </citation>
    <scope>NUCLEOTIDE SEQUENCE [LARGE SCALE GENOMIC DNA]</scope>
    <source>
        <strain evidence="2">cv. Nisqually</strain>
    </source>
</reference>
<dbReference type="EMBL" id="CM009308">
    <property type="protein sequence ID" value="RQP03240.1"/>
    <property type="molecule type" value="Genomic_DNA"/>
</dbReference>
<protein>
    <submittedName>
        <fullName evidence="1">Uncharacterized protein</fullName>
    </submittedName>
</protein>
<name>A0A3N7G7T2_POPTR</name>
<keyword evidence="2" id="KW-1185">Reference proteome</keyword>
<gene>
    <name evidence="1" type="ORF">POPTR_019G005750</name>
</gene>
<dbReference type="InParanoid" id="A0A3N7G7T2"/>
<sequence>MCEKTRETDSQKQQRKYHGNHHITAFTLKCQDL</sequence>